<evidence type="ECO:0000259" key="3">
    <source>
        <dbReference type="Pfam" id="PF02602"/>
    </source>
</evidence>
<dbReference type="GO" id="GO:0004851">
    <property type="term" value="F:uroporphyrin-III C-methyltransferase activity"/>
    <property type="evidence" value="ECO:0007669"/>
    <property type="project" value="UniProtKB-EC"/>
</dbReference>
<dbReference type="PANTHER" id="PTHR38043">
    <property type="entry name" value="PROTEIN HEMX"/>
    <property type="match status" value="1"/>
</dbReference>
<dbReference type="PANTHER" id="PTHR38043:SF1">
    <property type="entry name" value="PROTEIN HEMX"/>
    <property type="match status" value="1"/>
</dbReference>
<dbReference type="Proteomes" id="UP001595453">
    <property type="component" value="Unassembled WGS sequence"/>
</dbReference>
<dbReference type="InterPro" id="IPR003754">
    <property type="entry name" value="4pyrrol_synth_uPrphyn_synth"/>
</dbReference>
<accession>A0ABV7CPP4</accession>
<organism evidence="4 5">
    <name type="scientific">Pseudoalteromonas fenneropenaei</name>
    <dbReference type="NCBI Taxonomy" id="1737459"/>
    <lineage>
        <taxon>Bacteria</taxon>
        <taxon>Pseudomonadati</taxon>
        <taxon>Pseudomonadota</taxon>
        <taxon>Gammaproteobacteria</taxon>
        <taxon>Alteromonadales</taxon>
        <taxon>Pseudoalteromonadaceae</taxon>
        <taxon>Pseudoalteromonas</taxon>
    </lineage>
</organism>
<gene>
    <name evidence="4" type="ORF">ACFOEE_18470</name>
</gene>
<protein>
    <submittedName>
        <fullName evidence="4">Uroporphyrinogen-III C-methyltransferase</fullName>
        <ecNumber evidence="4">2.1.1.107</ecNumber>
    </submittedName>
</protein>
<dbReference type="InterPro" id="IPR007470">
    <property type="entry name" value="HemX"/>
</dbReference>
<dbReference type="Pfam" id="PF02602">
    <property type="entry name" value="HEM4"/>
    <property type="match status" value="1"/>
</dbReference>
<evidence type="ECO:0000313" key="4">
    <source>
        <dbReference type="EMBL" id="MFC3034492.1"/>
    </source>
</evidence>
<dbReference type="CDD" id="cd06578">
    <property type="entry name" value="HemD"/>
    <property type="match status" value="1"/>
</dbReference>
<comment type="caution">
    <text evidence="4">The sequence shown here is derived from an EMBL/GenBank/DDBJ whole genome shotgun (WGS) entry which is preliminary data.</text>
</comment>
<feature type="region of interest" description="Disordered" evidence="2">
    <location>
        <begin position="252"/>
        <end position="271"/>
    </location>
</feature>
<dbReference type="SUPFAM" id="SSF69618">
    <property type="entry name" value="HemD-like"/>
    <property type="match status" value="1"/>
</dbReference>
<keyword evidence="5" id="KW-1185">Reference proteome</keyword>
<evidence type="ECO:0000313" key="5">
    <source>
        <dbReference type="Proteomes" id="UP001595453"/>
    </source>
</evidence>
<dbReference type="RefSeq" id="WP_377127882.1">
    <property type="nucleotide sequence ID" value="NZ_JBHRSD010000040.1"/>
</dbReference>
<keyword evidence="1" id="KW-0175">Coiled coil</keyword>
<feature type="coiled-coil region" evidence="1">
    <location>
        <begin position="364"/>
        <end position="427"/>
    </location>
</feature>
<proteinExistence type="predicted"/>
<feature type="domain" description="Tetrapyrrole biosynthesis uroporphyrinogen III synthase" evidence="3">
    <location>
        <begin position="14"/>
        <end position="217"/>
    </location>
</feature>
<keyword evidence="4" id="KW-0808">Transferase</keyword>
<dbReference type="EMBL" id="JBHRSD010000040">
    <property type="protein sequence ID" value="MFC3034492.1"/>
    <property type="molecule type" value="Genomic_DNA"/>
</dbReference>
<reference evidence="5" key="1">
    <citation type="journal article" date="2019" name="Int. J. Syst. Evol. Microbiol.">
        <title>The Global Catalogue of Microorganisms (GCM) 10K type strain sequencing project: providing services to taxonomists for standard genome sequencing and annotation.</title>
        <authorList>
            <consortium name="The Broad Institute Genomics Platform"/>
            <consortium name="The Broad Institute Genome Sequencing Center for Infectious Disease"/>
            <person name="Wu L."/>
            <person name="Ma J."/>
        </authorList>
    </citation>
    <scope>NUCLEOTIDE SEQUENCE [LARGE SCALE GENOMIC DNA]</scope>
    <source>
        <strain evidence="5">KCTC 42730</strain>
    </source>
</reference>
<dbReference type="InterPro" id="IPR036108">
    <property type="entry name" value="4pyrrol_syn_uPrphyn_synt_sf"/>
</dbReference>
<feature type="compositionally biased region" description="Polar residues" evidence="2">
    <location>
        <begin position="285"/>
        <end position="302"/>
    </location>
</feature>
<feature type="region of interest" description="Disordered" evidence="2">
    <location>
        <begin position="285"/>
        <end position="319"/>
    </location>
</feature>
<dbReference type="GO" id="GO:0032259">
    <property type="term" value="P:methylation"/>
    <property type="evidence" value="ECO:0007669"/>
    <property type="project" value="UniProtKB-KW"/>
</dbReference>
<evidence type="ECO:0000256" key="1">
    <source>
        <dbReference type="SAM" id="Coils"/>
    </source>
</evidence>
<dbReference type="Pfam" id="PF04375">
    <property type="entry name" value="HemX"/>
    <property type="match status" value="1"/>
</dbReference>
<dbReference type="Gene3D" id="3.40.50.10090">
    <property type="match status" value="2"/>
</dbReference>
<dbReference type="EC" id="2.1.1.107" evidence="4"/>
<name>A0ABV7CPP4_9GAMM</name>
<evidence type="ECO:0000256" key="2">
    <source>
        <dbReference type="SAM" id="MobiDB-lite"/>
    </source>
</evidence>
<keyword evidence="4" id="KW-0489">Methyltransferase</keyword>
<sequence>MKHILVTRPQGKGDELVSNLQAASFKVSHTPVLGIHYVTPSTIELATLNEAEIIIFISQDAVLGLKSCLAQLPTTATCIAVGSTTAEALYQHFAVTALVPEQHDTEGMLALSALQQVEQKPVVIIKGQGGRPDLAKQLKIRGALLNQCVVYERVALAENANDWLDHWQHSEIDGIVVTSIAAVDAIFNSHDSPKLSWLRTRQFVVASARIATHLQQHHAVAPELCQVSQGAGDEAMFIAVLAARNAMQTSVADEQTSELDAETELSQSSEPHLAIDESLNAQETSLQDTALSQPEVASQHQDFSAAPARPSLEHTMSEQSSAPVSAAVVPATQKISKLAVLALLVGITGLAASGALVWQGQQSVSYLQAQLQQQANDNAALQQQLAAQQQQLAGFKSEWQNAQRSVADTLAAERQQLSAQIAAWQENAAAPNQLLLQSELTYLARLLPFKVTLEQDWQGALTVLQRMQAIAETLPQSQPLQVAISQDINQLRAKPNAPVEAHYIALQALQQQAAKLPLLQLALPQPAAVEGTELSPQLSDWRANLARSWQRLVDDFIKIRTRESATIAPLLNDTEQRLLRHELSIHLSTAQAALLEKQASVFFAALNAAHAHLQTHYDSKDTAVQSVLAELQRLAGITLHFDTNLELASPAVVRGL</sequence>